<organism evidence="5 6">
    <name type="scientific">Allosaccharopolyspora coralli</name>
    <dbReference type="NCBI Taxonomy" id="2665642"/>
    <lineage>
        <taxon>Bacteria</taxon>
        <taxon>Bacillati</taxon>
        <taxon>Actinomycetota</taxon>
        <taxon>Actinomycetes</taxon>
        <taxon>Pseudonocardiales</taxon>
        <taxon>Pseudonocardiaceae</taxon>
        <taxon>Allosaccharopolyspora</taxon>
    </lineage>
</organism>
<evidence type="ECO:0000313" key="6">
    <source>
        <dbReference type="Proteomes" id="UP000371041"/>
    </source>
</evidence>
<evidence type="ECO:0000256" key="3">
    <source>
        <dbReference type="ARBA" id="ARBA00022729"/>
    </source>
</evidence>
<dbReference type="KEGG" id="sace:GIY23_15680"/>
<gene>
    <name evidence="5" type="ORF">GIY23_15680</name>
</gene>
<dbReference type="PANTHER" id="PTHR43649">
    <property type="entry name" value="ARABINOSE-BINDING PROTEIN-RELATED"/>
    <property type="match status" value="1"/>
</dbReference>
<dbReference type="Pfam" id="PF13416">
    <property type="entry name" value="SBP_bac_8"/>
    <property type="match status" value="1"/>
</dbReference>
<dbReference type="InterPro" id="IPR050490">
    <property type="entry name" value="Bact_solute-bd_prot1"/>
</dbReference>
<dbReference type="Proteomes" id="UP000371041">
    <property type="component" value="Chromosome"/>
</dbReference>
<dbReference type="EMBL" id="CP045929">
    <property type="protein sequence ID" value="QGK70764.1"/>
    <property type="molecule type" value="Genomic_DNA"/>
</dbReference>
<reference evidence="6" key="1">
    <citation type="submission" date="2019-11" db="EMBL/GenBank/DDBJ databases">
        <title>The complete genome sequence of Saccharopolyspora sp. E2A.</title>
        <authorList>
            <person name="Zhang G."/>
        </authorList>
    </citation>
    <scope>NUCLEOTIDE SEQUENCE [LARGE SCALE GENOMIC DNA]</scope>
    <source>
        <strain evidence="6">E2A</strain>
    </source>
</reference>
<evidence type="ECO:0000256" key="4">
    <source>
        <dbReference type="SAM" id="SignalP"/>
    </source>
</evidence>
<dbReference type="RefSeq" id="WP_154077345.1">
    <property type="nucleotide sequence ID" value="NZ_CP045929.1"/>
</dbReference>
<accession>A0A5Q3QC06</accession>
<name>A0A5Q3QC06_9PSEU</name>
<dbReference type="PANTHER" id="PTHR43649:SF34">
    <property type="entry name" value="ABC TRANSPORTER PERIPLASMIC-BINDING PROTEIN YCJN-RELATED"/>
    <property type="match status" value="1"/>
</dbReference>
<dbReference type="Gene3D" id="3.40.190.10">
    <property type="entry name" value="Periplasmic binding protein-like II"/>
    <property type="match status" value="2"/>
</dbReference>
<dbReference type="InterPro" id="IPR006059">
    <property type="entry name" value="SBP"/>
</dbReference>
<evidence type="ECO:0000256" key="2">
    <source>
        <dbReference type="ARBA" id="ARBA00022448"/>
    </source>
</evidence>
<evidence type="ECO:0000313" key="5">
    <source>
        <dbReference type="EMBL" id="QGK70764.1"/>
    </source>
</evidence>
<feature type="chain" id="PRO_5024409641" evidence="4">
    <location>
        <begin position="27"/>
        <end position="489"/>
    </location>
</feature>
<comment type="similarity">
    <text evidence="1">Belongs to the bacterial solute-binding protein 1 family.</text>
</comment>
<dbReference type="SUPFAM" id="SSF53850">
    <property type="entry name" value="Periplasmic binding protein-like II"/>
    <property type="match status" value="1"/>
</dbReference>
<sequence>MIESTRRAVSRRRLLGGALAGGAALAAGGALGGCTSRADARRIDTDDRWRQFEGTTLNFISENTAPTAAIAANLQPFTDLTGINVNIVTLELSAMVQKVALDLASGQSQYQIIYADPYQVLAPYSKGLVDLRELADDPTLPGQSAEFGDFVPVQMDAAGRFGDDGKVYALPYDCPTMIWHYRKDLFDKYRDRMAAELGFDPMPGDDSTWEQYLALARWFTDNADEVDYGSGHQAKQHDSLMCDFSNVLWAYGGDYFEGGQEIGRLGAVDPGRCTLNSDTAIEAARVYQRLLDVADPASSTWEWDGLGAAFRAERLAMCINWHEYAADNESVLPGKVGYARLPKGPSRSANHYGGCGIGISGNTMPNERKAAWLFLKWATDTGTQLSNLSSDAGGGTPTRQSVYALPEVRAAEQRPSDMPNMLTASAVEQAWQPENSGLRPKIPMWNECDTAMYTQLSKMLVGDLSPDATMREAAERFDRITARGWVAAG</sequence>
<protein>
    <submittedName>
        <fullName evidence="5">Extracellular solute-binding protein</fullName>
    </submittedName>
</protein>
<keyword evidence="2" id="KW-0813">Transport</keyword>
<dbReference type="InterPro" id="IPR006311">
    <property type="entry name" value="TAT_signal"/>
</dbReference>
<feature type="signal peptide" evidence="4">
    <location>
        <begin position="1"/>
        <end position="26"/>
    </location>
</feature>
<dbReference type="AlphaFoldDB" id="A0A5Q3QC06"/>
<dbReference type="PROSITE" id="PS51318">
    <property type="entry name" value="TAT"/>
    <property type="match status" value="1"/>
</dbReference>
<dbReference type="PROSITE" id="PS51257">
    <property type="entry name" value="PROKAR_LIPOPROTEIN"/>
    <property type="match status" value="1"/>
</dbReference>
<evidence type="ECO:0000256" key="1">
    <source>
        <dbReference type="ARBA" id="ARBA00008520"/>
    </source>
</evidence>
<proteinExistence type="inferred from homology"/>
<keyword evidence="6" id="KW-1185">Reference proteome</keyword>
<keyword evidence="3 4" id="KW-0732">Signal</keyword>